<feature type="domain" description="Pectinesterase inhibitor" evidence="5">
    <location>
        <begin position="35"/>
        <end position="178"/>
    </location>
</feature>
<dbReference type="Proteomes" id="UP000327157">
    <property type="component" value="Chromosome 13"/>
</dbReference>
<dbReference type="Pfam" id="PF04043">
    <property type="entry name" value="PMEI"/>
    <property type="match status" value="1"/>
</dbReference>
<evidence type="ECO:0000256" key="4">
    <source>
        <dbReference type="SAM" id="SignalP"/>
    </source>
</evidence>
<dbReference type="PANTHER" id="PTHR36710:SF18">
    <property type="entry name" value="PECTINESTERASE INHIBITOR 5-RELATED"/>
    <property type="match status" value="1"/>
</dbReference>
<keyword evidence="7" id="KW-1185">Reference proteome</keyword>
<proteinExistence type="inferred from homology"/>
<feature type="chain" id="PRO_5024424261" evidence="4">
    <location>
        <begin position="29"/>
        <end position="184"/>
    </location>
</feature>
<keyword evidence="2" id="KW-1015">Disulfide bond</keyword>
<reference evidence="7" key="2">
    <citation type="submission" date="2019-10" db="EMBL/GenBank/DDBJ databases">
        <title>A de novo genome assembly of a pear dwarfing rootstock.</title>
        <authorList>
            <person name="Wang F."/>
            <person name="Wang J."/>
            <person name="Li S."/>
            <person name="Zhang Y."/>
            <person name="Fang M."/>
            <person name="Ma L."/>
            <person name="Zhao Y."/>
            <person name="Jiang S."/>
        </authorList>
    </citation>
    <scope>NUCLEOTIDE SEQUENCE [LARGE SCALE GENOMIC DNA]</scope>
</reference>
<dbReference type="InterPro" id="IPR035513">
    <property type="entry name" value="Invertase/methylesterase_inhib"/>
</dbReference>
<comment type="caution">
    <text evidence="6">The sequence shown here is derived from an EMBL/GenBank/DDBJ whole genome shotgun (WGS) entry which is preliminary data.</text>
</comment>
<feature type="signal peptide" evidence="4">
    <location>
        <begin position="1"/>
        <end position="28"/>
    </location>
</feature>
<dbReference type="InterPro" id="IPR006501">
    <property type="entry name" value="Pectinesterase_inhib_dom"/>
</dbReference>
<dbReference type="FunFam" id="1.20.140.40:FF:000009">
    <property type="entry name" value="Invertase/pectin methylesterase inhibitor family protein"/>
    <property type="match status" value="1"/>
</dbReference>
<dbReference type="OrthoDB" id="764172at2759"/>
<dbReference type="EMBL" id="SMOL01000753">
    <property type="protein sequence ID" value="KAB2599281.1"/>
    <property type="molecule type" value="Genomic_DNA"/>
</dbReference>
<evidence type="ECO:0000256" key="1">
    <source>
        <dbReference type="ARBA" id="ARBA00022729"/>
    </source>
</evidence>
<evidence type="ECO:0000313" key="6">
    <source>
        <dbReference type="EMBL" id="KAB2599281.1"/>
    </source>
</evidence>
<evidence type="ECO:0000259" key="5">
    <source>
        <dbReference type="SMART" id="SM00856"/>
    </source>
</evidence>
<sequence>MSSSLSRFSTLLLFLHVALLIAPPTTQSFFLPLDKGSNLIQTTCKKTPHYNLCLSTLQSNPDSSNADVPRLARIASDALLANASDTLDYIHGLLKQSREVQLQKALANCAELYIPIVKFSLPQAIEALGNGHFGFAKYGISDAATEAEACEKGFGGVKSPLTDRNALVNDLSGVAVAILNLLKG</sequence>
<dbReference type="AlphaFoldDB" id="A0A5N5FBM4"/>
<dbReference type="PANTHER" id="PTHR36710">
    <property type="entry name" value="PECTINESTERASE INHIBITOR-LIKE"/>
    <property type="match status" value="1"/>
</dbReference>
<dbReference type="NCBIfam" id="TIGR01614">
    <property type="entry name" value="PME_inhib"/>
    <property type="match status" value="1"/>
</dbReference>
<gene>
    <name evidence="6" type="ORF">D8674_009552</name>
</gene>
<evidence type="ECO:0000313" key="7">
    <source>
        <dbReference type="Proteomes" id="UP000327157"/>
    </source>
</evidence>
<evidence type="ECO:0000256" key="3">
    <source>
        <dbReference type="ARBA" id="ARBA00038471"/>
    </source>
</evidence>
<organism evidence="6 7">
    <name type="scientific">Pyrus ussuriensis x Pyrus communis</name>
    <dbReference type="NCBI Taxonomy" id="2448454"/>
    <lineage>
        <taxon>Eukaryota</taxon>
        <taxon>Viridiplantae</taxon>
        <taxon>Streptophyta</taxon>
        <taxon>Embryophyta</taxon>
        <taxon>Tracheophyta</taxon>
        <taxon>Spermatophyta</taxon>
        <taxon>Magnoliopsida</taxon>
        <taxon>eudicotyledons</taxon>
        <taxon>Gunneridae</taxon>
        <taxon>Pentapetalae</taxon>
        <taxon>rosids</taxon>
        <taxon>fabids</taxon>
        <taxon>Rosales</taxon>
        <taxon>Rosaceae</taxon>
        <taxon>Amygdaloideae</taxon>
        <taxon>Maleae</taxon>
        <taxon>Pyrus</taxon>
    </lineage>
</organism>
<reference evidence="6 7" key="1">
    <citation type="submission" date="2019-09" db="EMBL/GenBank/DDBJ databases">
        <authorList>
            <person name="Ou C."/>
        </authorList>
    </citation>
    <scope>NUCLEOTIDE SEQUENCE [LARGE SCALE GENOMIC DNA]</scope>
    <source>
        <strain evidence="6">S2</strain>
        <tissue evidence="6">Leaf</tissue>
    </source>
</reference>
<dbReference type="Gene3D" id="1.20.140.40">
    <property type="entry name" value="Invertase/pectin methylesterase inhibitor family protein"/>
    <property type="match status" value="1"/>
</dbReference>
<comment type="similarity">
    <text evidence="3">Belongs to the PMEI family.</text>
</comment>
<dbReference type="GO" id="GO:0004857">
    <property type="term" value="F:enzyme inhibitor activity"/>
    <property type="evidence" value="ECO:0007669"/>
    <property type="project" value="InterPro"/>
</dbReference>
<keyword evidence="1 4" id="KW-0732">Signal</keyword>
<accession>A0A5N5FBM4</accession>
<name>A0A5N5FBM4_9ROSA</name>
<dbReference type="InterPro" id="IPR034087">
    <property type="entry name" value="C/VIF1"/>
</dbReference>
<dbReference type="SMART" id="SM00856">
    <property type="entry name" value="PMEI"/>
    <property type="match status" value="1"/>
</dbReference>
<reference evidence="6 7" key="3">
    <citation type="submission" date="2019-11" db="EMBL/GenBank/DDBJ databases">
        <title>A de novo genome assembly of a pear dwarfing rootstock.</title>
        <authorList>
            <person name="Wang F."/>
            <person name="Wang J."/>
            <person name="Li S."/>
            <person name="Zhang Y."/>
            <person name="Fang M."/>
            <person name="Ma L."/>
            <person name="Zhao Y."/>
            <person name="Jiang S."/>
        </authorList>
    </citation>
    <scope>NUCLEOTIDE SEQUENCE [LARGE SCALE GENOMIC DNA]</scope>
    <source>
        <strain evidence="6">S2</strain>
        <tissue evidence="6">Leaf</tissue>
    </source>
</reference>
<dbReference type="SUPFAM" id="SSF101148">
    <property type="entry name" value="Plant invertase/pectin methylesterase inhibitor"/>
    <property type="match status" value="1"/>
</dbReference>
<evidence type="ECO:0000256" key="2">
    <source>
        <dbReference type="ARBA" id="ARBA00023157"/>
    </source>
</evidence>
<dbReference type="InterPro" id="IPR052421">
    <property type="entry name" value="PCW_Enzyme_Inhibitor"/>
</dbReference>
<protein>
    <submittedName>
        <fullName evidence="6">Cell wall / vacuolar inhibitor of fructosidase 1</fullName>
    </submittedName>
</protein>
<dbReference type="CDD" id="cd15796">
    <property type="entry name" value="CIF_like"/>
    <property type="match status" value="1"/>
</dbReference>